<sequence length="212" mass="23246">MADWLFPDGRLLLFARAPVRGRVKTRLQSTWGRRGALRIYQQLFRQTLGVAVASRVAPVEIWCAPGCGHPWVRARAREAEARLRAQPAGGLGERMQGAFRETLRRAPYAVIVGADCAALGPGAIRAAFERLAAGDDAVFVPAHDGGYALIGLRAVDPALFTNVPWGSSAVMGETNRRLRRLGWRSTRLAPVSDVDHPADVHHLRQAGVLRMW</sequence>
<dbReference type="Pfam" id="PF09837">
    <property type="entry name" value="DUF2064"/>
    <property type="match status" value="1"/>
</dbReference>
<dbReference type="EMBL" id="FOEG01000001">
    <property type="protein sequence ID" value="SEO57565.1"/>
    <property type="molecule type" value="Genomic_DNA"/>
</dbReference>
<organism evidence="1 2">
    <name type="scientific">Aquisalimonas asiatica</name>
    <dbReference type="NCBI Taxonomy" id="406100"/>
    <lineage>
        <taxon>Bacteria</taxon>
        <taxon>Pseudomonadati</taxon>
        <taxon>Pseudomonadota</taxon>
        <taxon>Gammaproteobacteria</taxon>
        <taxon>Chromatiales</taxon>
        <taxon>Ectothiorhodospiraceae</taxon>
        <taxon>Aquisalimonas</taxon>
    </lineage>
</organism>
<dbReference type="Proteomes" id="UP000199657">
    <property type="component" value="Unassembled WGS sequence"/>
</dbReference>
<accession>A0A1H8QTR4</accession>
<dbReference type="NCBIfam" id="TIGR04282">
    <property type="entry name" value="glyco_like_cofC"/>
    <property type="match status" value="1"/>
</dbReference>
<dbReference type="PANTHER" id="PTHR36529">
    <property type="entry name" value="SLL1095 PROTEIN"/>
    <property type="match status" value="1"/>
</dbReference>
<dbReference type="RefSeq" id="WP_091640067.1">
    <property type="nucleotide sequence ID" value="NZ_FOEG01000001.1"/>
</dbReference>
<gene>
    <name evidence="1" type="ORF">SAMN04488052_101781</name>
</gene>
<evidence type="ECO:0000313" key="1">
    <source>
        <dbReference type="EMBL" id="SEO57565.1"/>
    </source>
</evidence>
<reference evidence="1 2" key="1">
    <citation type="submission" date="2016-10" db="EMBL/GenBank/DDBJ databases">
        <authorList>
            <person name="de Groot N.N."/>
        </authorList>
    </citation>
    <scope>NUCLEOTIDE SEQUENCE [LARGE SCALE GENOMIC DNA]</scope>
    <source>
        <strain evidence="1 2">CGMCC 1.6291</strain>
    </source>
</reference>
<dbReference type="STRING" id="406100.SAMN04488052_101781"/>
<dbReference type="InterPro" id="IPR029044">
    <property type="entry name" value="Nucleotide-diphossugar_trans"/>
</dbReference>
<evidence type="ECO:0008006" key="3">
    <source>
        <dbReference type="Google" id="ProtNLM"/>
    </source>
</evidence>
<proteinExistence type="predicted"/>
<dbReference type="InterPro" id="IPR018641">
    <property type="entry name" value="Trfase_1_rSAM/seldom-assoc"/>
</dbReference>
<dbReference type="OrthoDB" id="9798250at2"/>
<dbReference type="PANTHER" id="PTHR36529:SF1">
    <property type="entry name" value="GLYCOSYLTRANSFERASE"/>
    <property type="match status" value="1"/>
</dbReference>
<dbReference type="SUPFAM" id="SSF53448">
    <property type="entry name" value="Nucleotide-diphospho-sugar transferases"/>
    <property type="match status" value="1"/>
</dbReference>
<dbReference type="AlphaFoldDB" id="A0A1H8QTR4"/>
<keyword evidence="2" id="KW-1185">Reference proteome</keyword>
<protein>
    <recommendedName>
        <fullName evidence="3">Glycosyltransferase</fullName>
    </recommendedName>
</protein>
<name>A0A1H8QTR4_9GAMM</name>
<dbReference type="Gene3D" id="3.90.550.10">
    <property type="entry name" value="Spore Coat Polysaccharide Biosynthesis Protein SpsA, Chain A"/>
    <property type="match status" value="1"/>
</dbReference>
<evidence type="ECO:0000313" key="2">
    <source>
        <dbReference type="Proteomes" id="UP000199657"/>
    </source>
</evidence>